<dbReference type="SUPFAM" id="SSF53474">
    <property type="entry name" value="alpha/beta-Hydrolases"/>
    <property type="match status" value="1"/>
</dbReference>
<feature type="domain" description="AB hydrolase-1" evidence="1">
    <location>
        <begin position="2"/>
        <end position="100"/>
    </location>
</feature>
<evidence type="ECO:0000259" key="1">
    <source>
        <dbReference type="Pfam" id="PF00561"/>
    </source>
</evidence>
<dbReference type="InterPro" id="IPR000073">
    <property type="entry name" value="AB_hydrolase_1"/>
</dbReference>
<dbReference type="AlphaFoldDB" id="A0A645AEE2"/>
<evidence type="ECO:0000313" key="2">
    <source>
        <dbReference type="EMBL" id="MPM48044.1"/>
    </source>
</evidence>
<accession>A0A645AEE2</accession>
<dbReference type="Gene3D" id="3.40.50.1820">
    <property type="entry name" value="alpha/beta hydrolase"/>
    <property type="match status" value="1"/>
</dbReference>
<organism evidence="2">
    <name type="scientific">bioreactor metagenome</name>
    <dbReference type="NCBI Taxonomy" id="1076179"/>
    <lineage>
        <taxon>unclassified sequences</taxon>
        <taxon>metagenomes</taxon>
        <taxon>ecological metagenomes</taxon>
    </lineage>
</organism>
<dbReference type="Pfam" id="PF00561">
    <property type="entry name" value="Abhydrolase_1"/>
    <property type="match status" value="1"/>
</dbReference>
<proteinExistence type="predicted"/>
<name>A0A645AEE2_9ZZZZ</name>
<gene>
    <name evidence="2" type="ORF">SDC9_94765</name>
</gene>
<dbReference type="InterPro" id="IPR029058">
    <property type="entry name" value="AB_hydrolase_fold"/>
</dbReference>
<reference evidence="2" key="1">
    <citation type="submission" date="2019-08" db="EMBL/GenBank/DDBJ databases">
        <authorList>
            <person name="Kucharzyk K."/>
            <person name="Murdoch R.W."/>
            <person name="Higgins S."/>
            <person name="Loffler F."/>
        </authorList>
    </citation>
    <scope>NUCLEOTIDE SEQUENCE</scope>
</reference>
<comment type="caution">
    <text evidence="2">The sequence shown here is derived from an EMBL/GenBank/DDBJ whole genome shotgun (WGS) entry which is preliminary data.</text>
</comment>
<protein>
    <recommendedName>
        <fullName evidence="1">AB hydrolase-1 domain-containing protein</fullName>
    </recommendedName>
</protein>
<sequence length="210" mass="23055">MVVLHGHGSHGDQLFTRPDLKPWGKFLRDNRCGILTPNLRGNAWMCPEAAADLQRLIAAMRRQFGWRKIILASGSMGGTGNLIYAMLHPEEVDAVIALGAASDLAEYAAWCAQQQKPVCREIAAAIRAGYHDDAELLARHSVRRHAAKLTMPVWLLHGDADTIIPIAESRRLAGVLADKPDFYYREIAHGEHDAPLAFFAECVAQALAAI</sequence>
<dbReference type="EMBL" id="VSSQ01011930">
    <property type="protein sequence ID" value="MPM48044.1"/>
    <property type="molecule type" value="Genomic_DNA"/>
</dbReference>